<gene>
    <name evidence="1" type="ORF">K6T79_23135</name>
</gene>
<proteinExistence type="predicted"/>
<dbReference type="Pfam" id="PF13398">
    <property type="entry name" value="Peptidase_M50B"/>
    <property type="match status" value="1"/>
</dbReference>
<comment type="caution">
    <text evidence="1">The sequence shown here is derived from an EMBL/GenBank/DDBJ whole genome shotgun (WGS) entry which is preliminary data.</text>
</comment>
<dbReference type="EMBL" id="JAYJJR010000024">
    <property type="protein sequence ID" value="MEB3023924.1"/>
    <property type="molecule type" value="Genomic_DNA"/>
</dbReference>
<name>A0ABU5XPJ0_9MYCO</name>
<accession>A0ABU5XPJ0</accession>
<dbReference type="SUPFAM" id="SSF140990">
    <property type="entry name" value="FtsH protease domain-like"/>
    <property type="match status" value="1"/>
</dbReference>
<protein>
    <submittedName>
        <fullName evidence="1">M50 family metallopeptidase</fullName>
    </submittedName>
</protein>
<evidence type="ECO:0000313" key="2">
    <source>
        <dbReference type="Proteomes" id="UP001299596"/>
    </source>
</evidence>
<dbReference type="InterPro" id="IPR037219">
    <property type="entry name" value="Peptidase_M41-like"/>
</dbReference>
<dbReference type="Proteomes" id="UP001299596">
    <property type="component" value="Unassembled WGS sequence"/>
</dbReference>
<reference evidence="1 2" key="1">
    <citation type="submission" date="2023-12" db="EMBL/GenBank/DDBJ databases">
        <title>Description of new species of Mycobacterium terrae complex isolated from sewage at the Sao Paulo Zoological Park Foundation in Brazil.</title>
        <authorList>
            <person name="Romagnoli C.L."/>
            <person name="Conceicao E.C."/>
            <person name="Machado E."/>
            <person name="Barreto L.B.P.F."/>
            <person name="Sharma A."/>
            <person name="Silva N.M."/>
            <person name="Marques L.E."/>
            <person name="Juliana M.A."/>
            <person name="Lourenco M.C.S."/>
            <person name="Digiampietri L.A."/>
            <person name="Suffys P.N."/>
            <person name="Viana-Niero C."/>
        </authorList>
    </citation>
    <scope>NUCLEOTIDE SEQUENCE [LARGE SCALE GENOMIC DNA]</scope>
    <source>
        <strain evidence="1 2">MYC098</strain>
    </source>
</reference>
<sequence>MDQRTLTAHHEAGHAVAAVMRGGTQLHYVNVIQDGDTLGFTHYSGRRCDEAFIAYAGPWAEARAQWPISDLNDEDDDGCTFPDYVTGAFLTNIDGDAEAYQSALKAELLGPPDPELLTAREGIWGRELQRAWPVVQQVAQLLAADGADMYHSADHRAWHDVIRELLDRRQ</sequence>
<organism evidence="1 2">
    <name type="scientific">[Mycobacterium] crassicus</name>
    <dbReference type="NCBI Taxonomy" id="2872309"/>
    <lineage>
        <taxon>Bacteria</taxon>
        <taxon>Bacillati</taxon>
        <taxon>Actinomycetota</taxon>
        <taxon>Actinomycetes</taxon>
        <taxon>Mycobacteriales</taxon>
        <taxon>Mycobacteriaceae</taxon>
        <taxon>Mycolicibacter</taxon>
    </lineage>
</organism>
<dbReference type="Gene3D" id="1.20.58.760">
    <property type="entry name" value="Peptidase M41"/>
    <property type="match status" value="1"/>
</dbReference>
<dbReference type="InterPro" id="IPR049500">
    <property type="entry name" value="Peptidase_M50B-like"/>
</dbReference>
<evidence type="ECO:0000313" key="1">
    <source>
        <dbReference type="EMBL" id="MEB3023924.1"/>
    </source>
</evidence>
<keyword evidence="2" id="KW-1185">Reference proteome</keyword>
<dbReference type="RefSeq" id="WP_225406873.1">
    <property type="nucleotide sequence ID" value="NZ_JAYJJR010000024.1"/>
</dbReference>